<keyword evidence="6" id="KW-1185">Reference proteome</keyword>
<evidence type="ECO:0000313" key="6">
    <source>
        <dbReference type="Proteomes" id="UP001596413"/>
    </source>
</evidence>
<keyword evidence="4" id="KW-1133">Transmembrane helix</keyword>
<sequence length="250" mass="26118">MSTTRHLINRQRRTAAVAARGRLGADTRADAAEPLAEPLAEQAAERAAASTAGQATETATETAAEPAAEPKIRLLKKPAPKATSRLRAPLALALATVLLGGFAAFAQIRADEARDDSGGNSALVDAALTSEVKGGVSDAVNAVFSVDYNDLGRNEAAAEKYLTGAAVGQHRAMLAEIRAQAPQQKLVLTTTVTDAGVELAGGDRARVLVFADQRNTRTDKDQTSFGAAMLAVEAQRVDGIWKINDIETFG</sequence>
<comment type="caution">
    <text evidence="5">The sequence shown here is derived from an EMBL/GenBank/DDBJ whole genome shotgun (WGS) entry which is preliminary data.</text>
</comment>
<keyword evidence="2 4" id="KW-0472">Membrane</keyword>
<feature type="region of interest" description="Disordered" evidence="3">
    <location>
        <begin position="1"/>
        <end position="21"/>
    </location>
</feature>
<dbReference type="Proteomes" id="UP001596413">
    <property type="component" value="Unassembled WGS sequence"/>
</dbReference>
<comment type="subcellular location">
    <subcellularLocation>
        <location evidence="1">Membrane</location>
    </subcellularLocation>
</comment>
<feature type="compositionally biased region" description="Low complexity" evidence="3">
    <location>
        <begin position="38"/>
        <end position="69"/>
    </location>
</feature>
<evidence type="ECO:0000256" key="3">
    <source>
        <dbReference type="SAM" id="MobiDB-lite"/>
    </source>
</evidence>
<accession>A0ABW2GEA5</accession>
<dbReference type="PANTHER" id="PTHR37042:SF4">
    <property type="entry name" value="OUTER MEMBRANE PROTEIN RV1973"/>
    <property type="match status" value="1"/>
</dbReference>
<evidence type="ECO:0000256" key="2">
    <source>
        <dbReference type="ARBA" id="ARBA00023136"/>
    </source>
</evidence>
<reference evidence="6" key="1">
    <citation type="journal article" date="2019" name="Int. J. Syst. Evol. Microbiol.">
        <title>The Global Catalogue of Microorganisms (GCM) 10K type strain sequencing project: providing services to taxonomists for standard genome sequencing and annotation.</title>
        <authorList>
            <consortium name="The Broad Institute Genomics Platform"/>
            <consortium name="The Broad Institute Genome Sequencing Center for Infectious Disease"/>
            <person name="Wu L."/>
            <person name="Ma J."/>
        </authorList>
    </citation>
    <scope>NUCLEOTIDE SEQUENCE [LARGE SCALE GENOMIC DNA]</scope>
    <source>
        <strain evidence="6">CGMCC 1.13681</strain>
    </source>
</reference>
<proteinExistence type="predicted"/>
<evidence type="ECO:0008006" key="7">
    <source>
        <dbReference type="Google" id="ProtNLM"/>
    </source>
</evidence>
<organism evidence="5 6">
    <name type="scientific">Streptomyces polyrhachis</name>
    <dbReference type="NCBI Taxonomy" id="1282885"/>
    <lineage>
        <taxon>Bacteria</taxon>
        <taxon>Bacillati</taxon>
        <taxon>Actinomycetota</taxon>
        <taxon>Actinomycetes</taxon>
        <taxon>Kitasatosporales</taxon>
        <taxon>Streptomycetaceae</taxon>
        <taxon>Streptomyces</taxon>
    </lineage>
</organism>
<evidence type="ECO:0000256" key="4">
    <source>
        <dbReference type="SAM" id="Phobius"/>
    </source>
</evidence>
<feature type="region of interest" description="Disordered" evidence="3">
    <location>
        <begin position="38"/>
        <end position="71"/>
    </location>
</feature>
<name>A0ABW2GEA5_9ACTN</name>
<dbReference type="EMBL" id="JBHSZO010000006">
    <property type="protein sequence ID" value="MFC7217716.1"/>
    <property type="molecule type" value="Genomic_DNA"/>
</dbReference>
<gene>
    <name evidence="5" type="ORF">ACFQLX_05945</name>
</gene>
<dbReference type="RefSeq" id="WP_386412764.1">
    <property type="nucleotide sequence ID" value="NZ_JBHSZO010000006.1"/>
</dbReference>
<evidence type="ECO:0000313" key="5">
    <source>
        <dbReference type="EMBL" id="MFC7217716.1"/>
    </source>
</evidence>
<feature type="transmembrane region" description="Helical" evidence="4">
    <location>
        <begin position="86"/>
        <end position="106"/>
    </location>
</feature>
<keyword evidence="4" id="KW-0812">Transmembrane</keyword>
<evidence type="ECO:0000256" key="1">
    <source>
        <dbReference type="ARBA" id="ARBA00004370"/>
    </source>
</evidence>
<protein>
    <recommendedName>
        <fullName evidence="7">Mce-associated membrane protein</fullName>
    </recommendedName>
</protein>
<dbReference type="PANTHER" id="PTHR37042">
    <property type="entry name" value="OUTER MEMBRANE PROTEIN RV1973"/>
    <property type="match status" value="1"/>
</dbReference>